<gene>
    <name evidence="4" type="ORF">AXF13_04025</name>
</gene>
<feature type="region of interest" description="Disordered" evidence="2">
    <location>
        <begin position="275"/>
        <end position="304"/>
    </location>
</feature>
<name>A0A109W3V9_9BACT</name>
<evidence type="ECO:0000313" key="4">
    <source>
        <dbReference type="EMBL" id="AMD89345.1"/>
    </source>
</evidence>
<organism evidence="4 5">
    <name type="scientific">Desulfovibrio fairfieldensis</name>
    <dbReference type="NCBI Taxonomy" id="44742"/>
    <lineage>
        <taxon>Bacteria</taxon>
        <taxon>Pseudomonadati</taxon>
        <taxon>Thermodesulfobacteriota</taxon>
        <taxon>Desulfovibrionia</taxon>
        <taxon>Desulfovibrionales</taxon>
        <taxon>Desulfovibrionaceae</taxon>
        <taxon>Desulfovibrio</taxon>
    </lineage>
</organism>
<accession>A0A109W3V9</accession>
<proteinExistence type="predicted"/>
<keyword evidence="4" id="KW-0223">Dioxygenase</keyword>
<reference evidence="5" key="1">
    <citation type="submission" date="2016-02" db="EMBL/GenBank/DDBJ databases">
        <authorList>
            <person name="Holder M.E."/>
            <person name="Ajami N.J."/>
            <person name="Petrosino J.F."/>
        </authorList>
    </citation>
    <scope>NUCLEOTIDE SEQUENCE [LARGE SCALE GENOMIC DNA]</scope>
    <source>
        <strain evidence="5">CCUG 45958</strain>
    </source>
</reference>
<sequence>MYTTMTMVWRRPGILSRGLLSGLLLGQLFCLFLAGQAAAAENAPEVQNAPAALANPVSALLSPGGGLLDVEENAPVTTKDGVSVLQFVIPGDAENLQLAVPGQSVARWSAAPQPLEQDGGLARLREDLLTKRARLAGQLTAVSARLALWQAKPETITLQELEQRERKMQDVIPALGREQADLERRLKLLQQELERLPASPELGQRISVTLQKAVSGVEKLPVRYSYTLSNCGWQPIYNFNAQPEKGDGDIIDVRLMAEVWQFTGMDWHNTKLTLATRGNGPREPAPLPRWVVDSSPKPEPKPVPMVMMAPRKAATMDLAAEDGPAQANAPVDLDASGVYATWTLAARGLPEGRSRLLITADAWKAPLQWLARPSVGDSRVWLMAKYVLPPQQAWPEGQAEYSVDGQSVGQGLFRPRGGEATLFFGADPRVSVTTTADSRKRGESGFIDKSKNWTWAWTYTLTNSHSKALTVRLERPAPMIVDQSVSVSYDDTPPSQKDEKKHMLFWEVKVPADGKASVHHSVTISSPTKLPLLPDAP</sequence>
<evidence type="ECO:0000256" key="2">
    <source>
        <dbReference type="SAM" id="MobiDB-lite"/>
    </source>
</evidence>
<dbReference type="STRING" id="44742.AXF13_04025"/>
<dbReference type="AlphaFoldDB" id="A0A109W3V9"/>
<dbReference type="KEGG" id="dfi:AXF13_04025"/>
<dbReference type="PANTHER" id="PTHR31005">
    <property type="entry name" value="DUF4139 DOMAIN-CONTAINING PROTEIN"/>
    <property type="match status" value="1"/>
</dbReference>
<dbReference type="PANTHER" id="PTHR31005:SF8">
    <property type="entry name" value="DUF4139 DOMAIN-CONTAINING PROTEIN"/>
    <property type="match status" value="1"/>
</dbReference>
<feature type="coiled-coil region" evidence="1">
    <location>
        <begin position="158"/>
        <end position="199"/>
    </location>
</feature>
<dbReference type="InterPro" id="IPR011935">
    <property type="entry name" value="CHP02231"/>
</dbReference>
<dbReference type="EMBL" id="CP014229">
    <property type="protein sequence ID" value="AMD89345.1"/>
    <property type="molecule type" value="Genomic_DNA"/>
</dbReference>
<dbReference type="Pfam" id="PF13598">
    <property type="entry name" value="DUF4139"/>
    <property type="match status" value="1"/>
</dbReference>
<keyword evidence="5" id="KW-1185">Reference proteome</keyword>
<evidence type="ECO:0000313" key="5">
    <source>
        <dbReference type="Proteomes" id="UP000069241"/>
    </source>
</evidence>
<dbReference type="Proteomes" id="UP000069241">
    <property type="component" value="Chromosome"/>
</dbReference>
<keyword evidence="4" id="KW-0560">Oxidoreductase</keyword>
<dbReference type="GO" id="GO:0051213">
    <property type="term" value="F:dioxygenase activity"/>
    <property type="evidence" value="ECO:0007669"/>
    <property type="project" value="UniProtKB-KW"/>
</dbReference>
<keyword evidence="1" id="KW-0175">Coiled coil</keyword>
<dbReference type="InterPro" id="IPR037291">
    <property type="entry name" value="DUF4139"/>
</dbReference>
<feature type="domain" description="DUF4139" evidence="3">
    <location>
        <begin position="222"/>
        <end position="527"/>
    </location>
</feature>
<evidence type="ECO:0000259" key="3">
    <source>
        <dbReference type="Pfam" id="PF13598"/>
    </source>
</evidence>
<evidence type="ECO:0000256" key="1">
    <source>
        <dbReference type="SAM" id="Coils"/>
    </source>
</evidence>
<dbReference type="RefSeq" id="WP_062251734.1">
    <property type="nucleotide sequence ID" value="NZ_CP014229.1"/>
</dbReference>
<protein>
    <submittedName>
        <fullName evidence="4">Aromatic ring-opening dioxygenase LigA</fullName>
    </submittedName>
</protein>